<evidence type="ECO:0000313" key="2">
    <source>
        <dbReference type="EMBL" id="TCS60279.1"/>
    </source>
</evidence>
<dbReference type="OrthoDB" id="1491023at2"/>
<evidence type="ECO:0000313" key="3">
    <source>
        <dbReference type="Proteomes" id="UP000295696"/>
    </source>
</evidence>
<organism evidence="2 3">
    <name type="scientific">Primorskyibacter sedentarius</name>
    <dbReference type="NCBI Taxonomy" id="745311"/>
    <lineage>
        <taxon>Bacteria</taxon>
        <taxon>Pseudomonadati</taxon>
        <taxon>Pseudomonadota</taxon>
        <taxon>Alphaproteobacteria</taxon>
        <taxon>Rhodobacterales</taxon>
        <taxon>Roseobacteraceae</taxon>
        <taxon>Primorskyibacter</taxon>
    </lineage>
</organism>
<dbReference type="GO" id="GO:0008234">
    <property type="term" value="F:cysteine-type peptidase activity"/>
    <property type="evidence" value="ECO:0007669"/>
    <property type="project" value="InterPro"/>
</dbReference>
<dbReference type="EMBL" id="SLZU01000015">
    <property type="protein sequence ID" value="TCS60279.1"/>
    <property type="molecule type" value="Genomic_DNA"/>
</dbReference>
<dbReference type="AlphaFoldDB" id="A0A4R3J370"/>
<keyword evidence="2" id="KW-0645">Protease</keyword>
<dbReference type="CDD" id="cd02619">
    <property type="entry name" value="Peptidase_C1"/>
    <property type="match status" value="1"/>
</dbReference>
<gene>
    <name evidence="2" type="ORF">EDD52_11599</name>
</gene>
<evidence type="ECO:0000259" key="1">
    <source>
        <dbReference type="Pfam" id="PF00112"/>
    </source>
</evidence>
<dbReference type="Gene3D" id="3.90.70.10">
    <property type="entry name" value="Cysteine proteinases"/>
    <property type="match status" value="1"/>
</dbReference>
<dbReference type="Proteomes" id="UP000295696">
    <property type="component" value="Unassembled WGS sequence"/>
</dbReference>
<dbReference type="InterPro" id="IPR000668">
    <property type="entry name" value="Peptidase_C1A_C"/>
</dbReference>
<dbReference type="SUPFAM" id="SSF54001">
    <property type="entry name" value="Cysteine proteinases"/>
    <property type="match status" value="1"/>
</dbReference>
<reference evidence="2 3" key="1">
    <citation type="submission" date="2019-03" db="EMBL/GenBank/DDBJ databases">
        <title>Genomic Encyclopedia of Type Strains, Phase IV (KMG-IV): sequencing the most valuable type-strain genomes for metagenomic binning, comparative biology and taxonomic classification.</title>
        <authorList>
            <person name="Goeker M."/>
        </authorList>
    </citation>
    <scope>NUCLEOTIDE SEQUENCE [LARGE SCALE GENOMIC DNA]</scope>
    <source>
        <strain evidence="2 3">DSM 104836</strain>
    </source>
</reference>
<dbReference type="Pfam" id="PF00112">
    <property type="entry name" value="Peptidase_C1"/>
    <property type="match status" value="1"/>
</dbReference>
<sequence>MLRSLNGNGSSASLSFGMERKLDARADVGDVRDFIYRPTLSGLASGIDARESADWWADGRIRDQGTTSNCTAQALAGIVDHLRARDRMVNAPSGSSLAAEFRKPWASEKMLYNIARFHDEFPGENYKGSSIRGALKGFYFNGACSRQAAKELADDEWHMTRAILKSARRVQLGAYYRVRAHLSDVHAALNEAGLVLASAVVHEGWATDGGKILFNNESAGKDMLHAFILIGYTQHGFLVQNSWGTEWGDNGVSLWTYEDWSVNVIDQWVLRLAVPVIGSSETGNPQTAANSRFRLGRASYEEFGQRTITPATRFDVLGHVASLSRGRLDRYGPYHVDQATLEETARLIQNSPDYKHVLIHFMGLQRHETATMSALRDAIPVFKKNGIYPFFVTVENDLSSAVHDMVEAEVSFANRIVGETESSEKDRRIEARISGAALRIVEEIQRSSMAVFYGKDLDQPAEGVEVLNSLFDALNARYVAGDVSFHFSAHGFGCRLLATLIKRFNLLKHRPILSSVSLLSPMISARVVLESFCDRLVHPRDLPLNRKAKCDETAIEHLDIYWQDQAAVLCDRPMHGYAGNWPQLWSQVLAIACQREAQTGERLSPGDPQFEEMYDADPLVALGDRDQPEMESLGIKTHAKDAMHRDFDLRPVVLDTLLTRILGREPTMSFANAYPDQDSLLQDWCDPFGKAPSSSANLLASRRLPSSRQIW</sequence>
<keyword evidence="2" id="KW-0378">Hydrolase</keyword>
<proteinExistence type="predicted"/>
<name>A0A4R3J370_9RHOB</name>
<accession>A0A4R3J370</accession>
<protein>
    <submittedName>
        <fullName evidence="2">Papain like protease</fullName>
    </submittedName>
</protein>
<dbReference type="RefSeq" id="WP_132247392.1">
    <property type="nucleotide sequence ID" value="NZ_SLZU01000015.1"/>
</dbReference>
<keyword evidence="3" id="KW-1185">Reference proteome</keyword>
<comment type="caution">
    <text evidence="2">The sequence shown here is derived from an EMBL/GenBank/DDBJ whole genome shotgun (WGS) entry which is preliminary data.</text>
</comment>
<dbReference type="InterPro" id="IPR038765">
    <property type="entry name" value="Papain-like_cys_pep_sf"/>
</dbReference>
<dbReference type="GO" id="GO:0006508">
    <property type="term" value="P:proteolysis"/>
    <property type="evidence" value="ECO:0007669"/>
    <property type="project" value="UniProtKB-KW"/>
</dbReference>
<feature type="domain" description="Peptidase C1A papain C-terminal" evidence="1">
    <location>
        <begin position="170"/>
        <end position="251"/>
    </location>
</feature>